<gene>
    <name evidence="1" type="ORF">SAMN05421850_11341</name>
</gene>
<name>A0A1G8SSV0_9RHOB</name>
<dbReference type="AlphaFoldDB" id="A0A1G8SSV0"/>
<dbReference type="EMBL" id="FNEB01000013">
    <property type="protein sequence ID" value="SDJ32307.1"/>
    <property type="molecule type" value="Genomic_DNA"/>
</dbReference>
<keyword evidence="2" id="KW-1185">Reference proteome</keyword>
<evidence type="ECO:0000313" key="1">
    <source>
        <dbReference type="EMBL" id="SDJ32307.1"/>
    </source>
</evidence>
<organism evidence="1 2">
    <name type="scientific">Lutimaribacter saemankumensis</name>
    <dbReference type="NCBI Taxonomy" id="490829"/>
    <lineage>
        <taxon>Bacteria</taxon>
        <taxon>Pseudomonadati</taxon>
        <taxon>Pseudomonadota</taxon>
        <taxon>Alphaproteobacteria</taxon>
        <taxon>Rhodobacterales</taxon>
        <taxon>Roseobacteraceae</taxon>
        <taxon>Lutimaribacter</taxon>
    </lineage>
</organism>
<dbReference type="Proteomes" id="UP000199340">
    <property type="component" value="Unassembled WGS sequence"/>
</dbReference>
<accession>A0A1G8SSV0</accession>
<reference evidence="1 2" key="1">
    <citation type="submission" date="2016-10" db="EMBL/GenBank/DDBJ databases">
        <authorList>
            <person name="de Groot N.N."/>
        </authorList>
    </citation>
    <scope>NUCLEOTIDE SEQUENCE [LARGE SCALE GENOMIC DNA]</scope>
    <source>
        <strain evidence="1 2">DSM 28010</strain>
    </source>
</reference>
<protein>
    <recommendedName>
        <fullName evidence="3">Sulfotransferase domain-containing protein</fullName>
    </recommendedName>
</protein>
<evidence type="ECO:0008006" key="3">
    <source>
        <dbReference type="Google" id="ProtNLM"/>
    </source>
</evidence>
<dbReference type="InterPro" id="IPR027417">
    <property type="entry name" value="P-loop_NTPase"/>
</dbReference>
<evidence type="ECO:0000313" key="2">
    <source>
        <dbReference type="Proteomes" id="UP000199340"/>
    </source>
</evidence>
<dbReference type="SUPFAM" id="SSF52540">
    <property type="entry name" value="P-loop containing nucleoside triphosphate hydrolases"/>
    <property type="match status" value="1"/>
</dbReference>
<sequence>MGTKSHICICLSAKREGQLVQPRTKRLFLHVGHGKTGTSFLQNVLVLSQDNLLEDHILYPTDVSRESANFGEVTSGNARHIFESLSSVDEFLSSIEERESSILLSSEFLFLHFPDILKEEGSARELFSTLRRHGFEQIDVLLFIRDPISFAVSAWLQLIKSNRGQLDLSDFLSTTTARYPSRVRRFIEICINHDLVSLTILNYSRIKENQISALSSWLGVNESRFVIPSNVKVNRSLTGGEACIIKLLNSSGAHFDGHVGKELASLLPNVPSSGVTFPLELQIDFLHSMRQDIDFVSNFTGIEHAYRDDLIEDAMDVYCFSKEQLEIISEYLINHAIPGSHFQQKTTIRHKLKSIISKRFSSKK</sequence>
<proteinExistence type="predicted"/>
<dbReference type="Gene3D" id="3.40.50.300">
    <property type="entry name" value="P-loop containing nucleotide triphosphate hydrolases"/>
    <property type="match status" value="1"/>
</dbReference>